<dbReference type="InterPro" id="IPR019885">
    <property type="entry name" value="Tscrpt_reg_HTH_AsnC-type_CS"/>
</dbReference>
<dbReference type="DIP" id="DIP-29562N"/>
<dbReference type="GO" id="GO:0042802">
    <property type="term" value="F:identical protein binding"/>
    <property type="evidence" value="ECO:0000353"/>
    <property type="project" value="IntAct"/>
</dbReference>
<feature type="domain" description="HTH asnC-type" evidence="4">
    <location>
        <begin position="1"/>
        <end position="63"/>
    </location>
</feature>
<name>Q979L0_THEVO</name>
<dbReference type="PANTHER" id="PTHR43413:SF4">
    <property type="entry name" value="HTH-TYPE TRANSCRIPTIONAL REGULATOR LYSM"/>
    <property type="match status" value="1"/>
</dbReference>
<dbReference type="InterPro" id="IPR050684">
    <property type="entry name" value="HTH-Siroheme_Decarb"/>
</dbReference>
<dbReference type="SUPFAM" id="SSF46785">
    <property type="entry name" value="Winged helix' DNA-binding domain"/>
    <property type="match status" value="1"/>
</dbReference>
<dbReference type="PaxDb" id="273116-14325389"/>
<dbReference type="HOGENOM" id="CLU_091233_5_3_2"/>
<dbReference type="PRINTS" id="PR00033">
    <property type="entry name" value="HTHASNC"/>
</dbReference>
<dbReference type="SMART" id="SM00344">
    <property type="entry name" value="HTH_ASNC"/>
    <property type="match status" value="1"/>
</dbReference>
<dbReference type="PROSITE" id="PS50956">
    <property type="entry name" value="HTH_ASNC_2"/>
    <property type="match status" value="1"/>
</dbReference>
<evidence type="ECO:0000259" key="4">
    <source>
        <dbReference type="PROSITE" id="PS50956"/>
    </source>
</evidence>
<dbReference type="InterPro" id="IPR019888">
    <property type="entry name" value="Tscrpt_reg_AsnC-like"/>
</dbReference>
<dbReference type="InterPro" id="IPR019887">
    <property type="entry name" value="Tscrpt_reg_AsnC/Lrp_C"/>
</dbReference>
<dbReference type="GO" id="GO:0043565">
    <property type="term" value="F:sequence-specific DNA binding"/>
    <property type="evidence" value="ECO:0007669"/>
    <property type="project" value="InterPro"/>
</dbReference>
<proteinExistence type="evidence at protein level"/>
<dbReference type="InterPro" id="IPR000485">
    <property type="entry name" value="AsnC-type_HTH_dom"/>
</dbReference>
<dbReference type="Gene3D" id="1.10.10.10">
    <property type="entry name" value="Winged helix-like DNA-binding domain superfamily/Winged helix DNA-binding domain"/>
    <property type="match status" value="1"/>
</dbReference>
<dbReference type="InterPro" id="IPR036388">
    <property type="entry name" value="WH-like_DNA-bd_sf"/>
</dbReference>
<dbReference type="STRING" id="273116.gene:9381950"/>
<dbReference type="PhylomeDB" id="Q979L0"/>
<evidence type="ECO:0000256" key="3">
    <source>
        <dbReference type="ARBA" id="ARBA00023163"/>
    </source>
</evidence>
<dbReference type="AlphaFoldDB" id="Q979L0"/>
<dbReference type="PANTHER" id="PTHR43413">
    <property type="entry name" value="TRANSCRIPTIONAL REGULATOR, ASNC FAMILY"/>
    <property type="match status" value="1"/>
</dbReference>
<keyword evidence="2" id="KW-0238">DNA-binding</keyword>
<dbReference type="Pfam" id="PF13412">
    <property type="entry name" value="HTH_24"/>
    <property type="match status" value="1"/>
</dbReference>
<dbReference type="eggNOG" id="arCOG01580">
    <property type="taxonomic scope" value="Archaea"/>
</dbReference>
<evidence type="ECO:0000256" key="1">
    <source>
        <dbReference type="ARBA" id="ARBA00023015"/>
    </source>
</evidence>
<sequence length="130" mass="15198">MDEKDRDILNLLIDNSRISNTEIAKVLNVSEGTVRKRIKKMIDEGIIKRFTVETSDNTIDALILVKIDNKKYKEVLQRLRARYYEIYEFSGRIDVAIRIKTDSTDNLNRIVDQIREIEGVVDTDTLIRLQ</sequence>
<evidence type="ECO:0000313" key="5">
    <source>
        <dbReference type="EMBL" id="BAB60293.1"/>
    </source>
</evidence>
<dbReference type="FunFam" id="1.10.10.10:FF:000646">
    <property type="entry name" value="Transcriptional regulator, AsnC family"/>
    <property type="match status" value="1"/>
</dbReference>
<dbReference type="InterPro" id="IPR036390">
    <property type="entry name" value="WH_DNA-bd_sf"/>
</dbReference>
<dbReference type="InterPro" id="IPR011008">
    <property type="entry name" value="Dimeric_a/b-barrel"/>
</dbReference>
<comment type="interaction">
    <interactant intactId="EBI-15665458">
        <id>Q979L0</id>
    </interactant>
    <interactant intactId="EBI-15665458">
        <id>Q979L0</id>
        <label>TVG1179749</label>
    </interactant>
    <organismsDiffer>false</organismsDiffer>
    <experiments>2</experiments>
</comment>
<dbReference type="FunFam" id="3.30.70.920:FF:000043">
    <property type="entry name" value="Leucine-responsive regulatory protein [Lrp]"/>
    <property type="match status" value="1"/>
</dbReference>
<keyword evidence="1" id="KW-0805">Transcription regulation</keyword>
<keyword evidence="3" id="KW-0804">Transcription</keyword>
<dbReference type="SUPFAM" id="SSF54909">
    <property type="entry name" value="Dimeric alpha+beta barrel"/>
    <property type="match status" value="1"/>
</dbReference>
<organism evidence="5 6">
    <name type="scientific">Thermoplasma volcanium (strain ATCC 51530 / DSM 4299 / JCM 9571 / NBRC 15438 / GSS1)</name>
    <dbReference type="NCBI Taxonomy" id="273116"/>
    <lineage>
        <taxon>Archaea</taxon>
        <taxon>Methanobacteriati</taxon>
        <taxon>Thermoplasmatota</taxon>
        <taxon>Thermoplasmata</taxon>
        <taxon>Thermoplasmatales</taxon>
        <taxon>Thermoplasmataceae</taxon>
        <taxon>Thermoplasma</taxon>
    </lineage>
</organism>
<reference evidence="5 6" key="2">
    <citation type="journal article" date="2000" name="Proc. Natl. Acad. Sci. U.S.A.">
        <title>Archaeal adaptation to higher temperatures revealed by genomic sequence of Thermoplasma volcanium.</title>
        <authorList>
            <person name="Kawashima T."/>
            <person name="Amano N."/>
            <person name="Koike H."/>
            <person name="Makino S."/>
            <person name="Higuchi S."/>
            <person name="Kawashima-Ohya Y."/>
            <person name="Watanabe K."/>
            <person name="Yamazaki M."/>
            <person name="Kanehori K."/>
            <person name="Kawamoto T."/>
            <person name="Nunoshiba T."/>
            <person name="Yamamoto Y."/>
            <person name="Aramaki H."/>
            <person name="Makino K."/>
            <person name="Suzuki M."/>
        </authorList>
    </citation>
    <scope>NUCLEOTIDE SEQUENCE [LARGE SCALE GENOMIC DNA]</scope>
    <source>
        <strain evidence="6">ATCC 51530 / DSM 4299 / JCM 9571 / NBRC 15438 / GSS1</strain>
    </source>
</reference>
<gene>
    <name evidence="5" type="ORF">TVG1179749</name>
</gene>
<dbReference type="Proteomes" id="UP000001017">
    <property type="component" value="Chromosome"/>
</dbReference>
<dbReference type="EMBL" id="BA000011">
    <property type="protein sequence ID" value="BAB60293.1"/>
    <property type="molecule type" value="Genomic_DNA"/>
</dbReference>
<accession>Q979L0</accession>
<dbReference type="CDD" id="cd00090">
    <property type="entry name" value="HTH_ARSR"/>
    <property type="match status" value="1"/>
</dbReference>
<protein>
    <submittedName>
        <fullName evidence="5">Leucine-responsive regulatory protein [Lrp]</fullName>
    </submittedName>
</protein>
<dbReference type="InterPro" id="IPR011991">
    <property type="entry name" value="ArsR-like_HTH"/>
</dbReference>
<keyword evidence="6" id="KW-1185">Reference proteome</keyword>
<reference evidence="5 6" key="1">
    <citation type="journal article" date="1999" name="Proc. Jpn. Acad.">
        <title>Determination of the complete genomic DNA sequence of Thermoplasma volvanium GSS1.</title>
        <authorList>
            <person name="Kawashima T."/>
            <person name="Yamamoto Y."/>
            <person name="Aramaki H."/>
            <person name="Nunoshiba T."/>
            <person name="Kawamoto T."/>
            <person name="Watanabe K."/>
            <person name="Yamazaki M."/>
            <person name="Kanehori K."/>
            <person name="Amano N."/>
            <person name="Ohya Y."/>
            <person name="Makino K."/>
            <person name="Suzuki M."/>
        </authorList>
    </citation>
    <scope>NUCLEOTIDE SEQUENCE [LARGE SCALE GENOMIC DNA]</scope>
    <source>
        <strain evidence="6">ATCC 51530 / DSM 4299 / JCM 9571 / NBRC 15438 / GSS1</strain>
    </source>
</reference>
<dbReference type="Pfam" id="PF01037">
    <property type="entry name" value="AsnC_trans_reg"/>
    <property type="match status" value="1"/>
</dbReference>
<dbReference type="PROSITE" id="PS00519">
    <property type="entry name" value="HTH_ASNC_1"/>
    <property type="match status" value="1"/>
</dbReference>
<evidence type="ECO:0000313" key="6">
    <source>
        <dbReference type="Proteomes" id="UP000001017"/>
    </source>
</evidence>
<dbReference type="KEGG" id="tvo:TVG1179749"/>
<evidence type="ECO:0000256" key="2">
    <source>
        <dbReference type="ARBA" id="ARBA00023125"/>
    </source>
</evidence>
<dbReference type="Gene3D" id="3.30.70.920">
    <property type="match status" value="1"/>
</dbReference>
<dbReference type="OrthoDB" id="14434at2157"/>